<feature type="compositionally biased region" description="Polar residues" evidence="4">
    <location>
        <begin position="658"/>
        <end position="667"/>
    </location>
</feature>
<feature type="compositionally biased region" description="Polar residues" evidence="4">
    <location>
        <begin position="240"/>
        <end position="253"/>
    </location>
</feature>
<dbReference type="Gene3D" id="3.40.50.10190">
    <property type="entry name" value="BRCT domain"/>
    <property type="match status" value="1"/>
</dbReference>
<organism evidence="6">
    <name type="scientific">Saccharomyces paradoxus</name>
    <name type="common">Yeast</name>
    <name type="synonym">Saccharomyces douglasii</name>
    <dbReference type="NCBI Taxonomy" id="27291"/>
    <lineage>
        <taxon>Eukaryota</taxon>
        <taxon>Fungi</taxon>
        <taxon>Dikarya</taxon>
        <taxon>Ascomycota</taxon>
        <taxon>Saccharomycotina</taxon>
        <taxon>Saccharomycetes</taxon>
        <taxon>Saccharomycetales</taxon>
        <taxon>Saccharomycetaceae</taxon>
        <taxon>Saccharomyces</taxon>
    </lineage>
</organism>
<dbReference type="SMART" id="SM00292">
    <property type="entry name" value="BRCT"/>
    <property type="match status" value="1"/>
</dbReference>
<gene>
    <name evidence="6" type="primary">RAD9</name>
    <name evidence="6" type="ORF">SPAR_D04170</name>
</gene>
<feature type="compositionally biased region" description="Basic and acidic residues" evidence="4">
    <location>
        <begin position="229"/>
        <end position="238"/>
    </location>
</feature>
<dbReference type="VEuPathDB" id="FungiDB:SPAR_D04170"/>
<reference evidence="6" key="1">
    <citation type="journal article" date="2017" name="Nat. Genet.">
        <title>Contrasting evolutionary genome dynamics between domesticated and wild yeasts.</title>
        <authorList>
            <person name="Yue J.X."/>
            <person name="Li J."/>
            <person name="Aigrain L."/>
            <person name="Hallin J."/>
            <person name="Persson K."/>
            <person name="Oliver K."/>
            <person name="Bergstrom A."/>
            <person name="Coupland P."/>
            <person name="Warringer J."/>
            <person name="Lagomarsino M.C."/>
            <person name="Fischer G."/>
            <person name="Durbin R."/>
            <person name="Liti G."/>
        </authorList>
    </citation>
    <scope>NUCLEOTIDE SEQUENCE</scope>
    <source>
        <strain evidence="6">CBS432</strain>
    </source>
</reference>
<feature type="region of interest" description="Disordered" evidence="4">
    <location>
        <begin position="1"/>
        <end position="39"/>
    </location>
</feature>
<evidence type="ECO:0000256" key="1">
    <source>
        <dbReference type="ARBA" id="ARBA00004123"/>
    </source>
</evidence>
<evidence type="ECO:0000313" key="6">
    <source>
        <dbReference type="RefSeq" id="XP_033765450.1"/>
    </source>
</evidence>
<feature type="compositionally biased region" description="Polar residues" evidence="4">
    <location>
        <begin position="677"/>
        <end position="692"/>
    </location>
</feature>
<dbReference type="GO" id="GO:0005634">
    <property type="term" value="C:nucleus"/>
    <property type="evidence" value="ECO:0007669"/>
    <property type="project" value="UniProtKB-SubCell"/>
</dbReference>
<dbReference type="Pfam" id="PF00533">
    <property type="entry name" value="BRCT"/>
    <property type="match status" value="1"/>
</dbReference>
<proteinExistence type="predicted"/>
<evidence type="ECO:0000256" key="3">
    <source>
        <dbReference type="ARBA" id="ARBA00023242"/>
    </source>
</evidence>
<comment type="subcellular location">
    <subcellularLocation>
        <location evidence="1">Nucleus</location>
    </subcellularLocation>
</comment>
<evidence type="ECO:0000259" key="5">
    <source>
        <dbReference type="PROSITE" id="PS50172"/>
    </source>
</evidence>
<reference evidence="6" key="4">
    <citation type="submission" date="2025-08" db="UniProtKB">
        <authorList>
            <consortium name="RefSeq"/>
        </authorList>
    </citation>
    <scope>IDENTIFICATION</scope>
    <source>
        <strain evidence="6">CBS432</strain>
    </source>
</reference>
<feature type="compositionally biased region" description="Polar residues" evidence="4">
    <location>
        <begin position="385"/>
        <end position="399"/>
    </location>
</feature>
<sequence>MSGQLVQWKSSPDRVIQSVSTGAPHSPSTDSDMNETNVPVDALENKANVTNIVDGSPKSNPNPVKFMNTSDIFQKSLGLLDESPQHDDELSIEVGDNGRPNTNISHNERTPDLDRIANFFKSNRTPGKENLLTKYQSSDLEDTPLMSRKKLNLHTTTNSSEQQTFKKLKSNTEFYFYREQNDGENNTSLEVTEADATFVQMAEHSVDNYDGALEGVVTPKRYKDDLIQSGGARDRGVQKTEITTSTGSPNSISSYDKNVITENDWTIRNVNKVFGNNEDDTKATEEENAMKKKGEDCSKDNIRVRNNQIIQSNESEEINEIDKNLNFSSRENDVNNSYIDFEKSAASGTPSRNNEEEEMPSIESASNGAPSKRWVFRYSKDKTENNSNRSTQVVNNPRTQEMPPDSVSIDTQPLSKSYNTEANNELETQIIVSSLSQGISAQRGPEFQSTSQTEEIKTQIINSPEQNALNATLETPVNLSRINFEPILEVPETSSPSKNTMSKPSNSSPIPKEKDAFNVHEKEEEINNVFSNDIQHSSNAGIEDDIIIAGSSDFNGQKEITDKIYLQLSGKQRSDLGSDETERMSQNELDTKKESTIMSEIELTQELPEVEEQQDFDASPKEVINEEVTLIETRKSKAESLQIHPDNAEYNSDEPGGTESSDVVSTKQEGKGKNSELQKNLMQLFPSESQEIIRNRRTIKRRQKDTIEIGEDEENRSAKASPTKRFKRSSNFDTAPIKREASCSISIQTGDTGSDKGSKEQSYVFPESIKTEDNSFLSKENIIFGNAVWCQYSWNYKFYPGILLEVDTNQDGCWIYFETGRSLTKGEDIYYLDIRVGDAVTSDGNEYVVVGLECRSHDPNTIRCIRGYDTVHLKKKNSSGSLGKRTIIKALSSISLDLSEWAKRAKIILEDNEKTKGDAYRYLRHPIRGRKSMTNVLSPKKLTDDEKGMNAHTSVHNNELESSSEKKEIIKKDTKDSLSEYVGVPGLLFSSGEIRKGNVFDKCIFVLTSLFENRDELRQIIESQGGTVIESGFSTLFNFTHPPAKPLINKGNLENIRESIMKLIWKPHSLFTDYRFACLITKRHLRSLKYLETLALGWPTLHWKFISACIEKKRIMPYLIYQYLLPSGESFRLSSDYQSKGGIIKSNNIFSFYTEFLRGSNLRDQICGVRKLLHDYIVIIWGRSELDSFVKFAFACLSAGRMLTIDLPNIDVDNTEPLLNTLGSLVPRIGSALSDQKLKFLIYVNENNGKSQMRLLEKLRSQVTVKFKNLDYKFHTESKEWLIQTIINEDTGFHDDVTDNDI</sequence>
<dbReference type="GO" id="GO:0000077">
    <property type="term" value="P:DNA damage checkpoint signaling"/>
    <property type="evidence" value="ECO:0007669"/>
    <property type="project" value="TreeGrafter"/>
</dbReference>
<dbReference type="InterPro" id="IPR036420">
    <property type="entry name" value="BRCT_dom_sf"/>
</dbReference>
<dbReference type="InterPro" id="IPR001357">
    <property type="entry name" value="BRCT_dom"/>
</dbReference>
<name>A0A8B8UNT9_SACPA</name>
<dbReference type="PANTHER" id="PTHR15321:SF3">
    <property type="entry name" value="TP53-BINDING PROTEIN 1"/>
    <property type="match status" value="1"/>
</dbReference>
<keyword evidence="3" id="KW-0539">Nucleus</keyword>
<feature type="domain" description="BRCT" evidence="5">
    <location>
        <begin position="995"/>
        <end position="1123"/>
    </location>
</feature>
<dbReference type="InterPro" id="IPR047249">
    <property type="entry name" value="BRCT_p53bp1-like_rpt1"/>
</dbReference>
<dbReference type="FunFam" id="3.40.50.10190:FF:000102">
    <property type="entry name" value="Rad9p"/>
    <property type="match status" value="1"/>
</dbReference>
<feature type="region of interest" description="Disordered" evidence="4">
    <location>
        <begin position="635"/>
        <end position="731"/>
    </location>
</feature>
<dbReference type="CDD" id="cd17745">
    <property type="entry name" value="BRCT_p53bp1_rpt1"/>
    <property type="match status" value="1"/>
</dbReference>
<dbReference type="InterPro" id="IPR047252">
    <property type="entry name" value="TP53BP1-like"/>
</dbReference>
<feature type="region of interest" description="Disordered" evidence="4">
    <location>
        <begin position="490"/>
        <end position="513"/>
    </location>
</feature>
<dbReference type="OrthoDB" id="129353at2759"/>
<dbReference type="SUPFAM" id="SSF52113">
    <property type="entry name" value="BRCT domain"/>
    <property type="match status" value="1"/>
</dbReference>
<keyword evidence="2" id="KW-0227">DNA damage</keyword>
<protein>
    <submittedName>
        <fullName evidence="6">Chromatin-binding protein RAD9</fullName>
    </submittedName>
</protein>
<reference evidence="6" key="3">
    <citation type="submission" date="2025-07" db="EMBL/GenBank/DDBJ databases">
        <authorList>
            <consortium name="NCBI Genome Project"/>
        </authorList>
    </citation>
    <scope>NUCLEOTIDE SEQUENCE</scope>
    <source>
        <strain evidence="6">CBS432</strain>
    </source>
</reference>
<dbReference type="Pfam" id="PF08605">
    <property type="entry name" value="Rad9_Rad53_bind"/>
    <property type="match status" value="1"/>
</dbReference>
<dbReference type="InterPro" id="IPR013914">
    <property type="entry name" value="Rad9_Rad53-bd_dom_fun"/>
</dbReference>
<reference evidence="6" key="2">
    <citation type="submission" date="2020-01" db="EMBL/GenBank/DDBJ databases">
        <title>Population-level Yeast Reference Genomes.</title>
        <authorList>
            <person name="Yue J.-X."/>
        </authorList>
    </citation>
    <scope>NUCLEOTIDE SEQUENCE</scope>
    <source>
        <strain evidence="6">CBS432</strain>
    </source>
</reference>
<dbReference type="PROSITE" id="PS50172">
    <property type="entry name" value="BRCT"/>
    <property type="match status" value="1"/>
</dbReference>
<feature type="region of interest" description="Disordered" evidence="4">
    <location>
        <begin position="229"/>
        <end position="253"/>
    </location>
</feature>
<feature type="region of interest" description="Disordered" evidence="4">
    <location>
        <begin position="342"/>
        <end position="412"/>
    </location>
</feature>
<accession>A0A8B8UNT9</accession>
<feature type="compositionally biased region" description="Polar residues" evidence="4">
    <location>
        <begin position="492"/>
        <end position="509"/>
    </location>
</feature>
<feature type="compositionally biased region" description="Polar residues" evidence="4">
    <location>
        <begin position="1"/>
        <end position="10"/>
    </location>
</feature>
<evidence type="ECO:0000256" key="4">
    <source>
        <dbReference type="SAM" id="MobiDB-lite"/>
    </source>
</evidence>
<evidence type="ECO:0000256" key="2">
    <source>
        <dbReference type="ARBA" id="ARBA00022763"/>
    </source>
</evidence>
<dbReference type="RefSeq" id="XP_033765450.1">
    <property type="nucleotide sequence ID" value="XM_033909559.1"/>
</dbReference>
<dbReference type="GO" id="GO:0045944">
    <property type="term" value="P:positive regulation of transcription by RNA polymerase II"/>
    <property type="evidence" value="ECO:0007669"/>
    <property type="project" value="TreeGrafter"/>
</dbReference>
<dbReference type="PANTHER" id="PTHR15321">
    <property type="entry name" value="TUMOR SUPPRESSOR P53-BINDING PROTEIN 1"/>
    <property type="match status" value="1"/>
</dbReference>
<dbReference type="GeneID" id="54629664"/>
<feature type="compositionally biased region" description="Polar residues" evidence="4">
    <location>
        <begin position="17"/>
        <end position="37"/>
    </location>
</feature>
<dbReference type="KEGG" id="spao:SPAR_D04170"/>
<dbReference type="GO" id="GO:0042393">
    <property type="term" value="F:histone binding"/>
    <property type="evidence" value="ECO:0007669"/>
    <property type="project" value="TreeGrafter"/>
</dbReference>